<feature type="domain" description="MmgE/PrpD C-terminal" evidence="3">
    <location>
        <begin position="267"/>
        <end position="392"/>
    </location>
</feature>
<dbReference type="InterPro" id="IPR042188">
    <property type="entry name" value="MmgE/PrpD_sf_2"/>
</dbReference>
<comment type="similarity">
    <text evidence="1">Belongs to the PrpD family.</text>
</comment>
<proteinExistence type="inferred from homology"/>
<dbReference type="InterPro" id="IPR036148">
    <property type="entry name" value="MmgE/PrpD_sf"/>
</dbReference>
<evidence type="ECO:0008006" key="6">
    <source>
        <dbReference type="Google" id="ProtNLM"/>
    </source>
</evidence>
<dbReference type="Gene3D" id="3.30.1330.120">
    <property type="entry name" value="2-methylcitrate dehydratase PrpD"/>
    <property type="match status" value="1"/>
</dbReference>
<protein>
    <recommendedName>
        <fullName evidence="6">MmgE/PrpD family protein</fullName>
    </recommendedName>
</protein>
<dbReference type="AlphaFoldDB" id="A0A2C6DH82"/>
<dbReference type="STRING" id="1111728.GCA_000427805_02609"/>
<comment type="caution">
    <text evidence="4">The sequence shown here is derived from an EMBL/GenBank/DDBJ whole genome shotgun (WGS) entry which is preliminary data.</text>
</comment>
<name>A0A2C6DH82_9GAMM</name>
<dbReference type="SUPFAM" id="SSF103378">
    <property type="entry name" value="2-methylcitrate dehydratase PrpD"/>
    <property type="match status" value="1"/>
</dbReference>
<dbReference type="InterPro" id="IPR045337">
    <property type="entry name" value="MmgE_PrpD_C"/>
</dbReference>
<organism evidence="4 5">
    <name type="scientific">Budvicia aquatica</name>
    <dbReference type="NCBI Taxonomy" id="82979"/>
    <lineage>
        <taxon>Bacteria</taxon>
        <taxon>Pseudomonadati</taxon>
        <taxon>Pseudomonadota</taxon>
        <taxon>Gammaproteobacteria</taxon>
        <taxon>Enterobacterales</taxon>
        <taxon>Budviciaceae</taxon>
        <taxon>Budvicia</taxon>
    </lineage>
</organism>
<dbReference type="GO" id="GO:0016829">
    <property type="term" value="F:lyase activity"/>
    <property type="evidence" value="ECO:0007669"/>
    <property type="project" value="InterPro"/>
</dbReference>
<dbReference type="InterPro" id="IPR005656">
    <property type="entry name" value="MmgE_PrpD"/>
</dbReference>
<reference evidence="5" key="1">
    <citation type="submission" date="2017-09" db="EMBL/GenBank/DDBJ databases">
        <title>FDA dAtabase for Regulatory Grade micrObial Sequences (FDA-ARGOS): Supporting development and validation of Infectious Disease Dx tests.</title>
        <authorList>
            <person name="Minogue T."/>
            <person name="Wolcott M."/>
            <person name="Wasieloski L."/>
            <person name="Aguilar W."/>
            <person name="Moore D."/>
            <person name="Tallon L."/>
            <person name="Sadzewicz L."/>
            <person name="Ott S."/>
            <person name="Zhao X."/>
            <person name="Nagaraj S."/>
            <person name="Vavikolanu K."/>
            <person name="Aluvathingal J."/>
            <person name="Nadendla S."/>
            <person name="Sichtig H."/>
        </authorList>
    </citation>
    <scope>NUCLEOTIDE SEQUENCE [LARGE SCALE GENOMIC DNA]</scope>
    <source>
        <strain evidence="5">FDAARGOS_387</strain>
    </source>
</reference>
<dbReference type="PANTHER" id="PTHR16943:SF8">
    <property type="entry name" value="2-METHYLCITRATE DEHYDRATASE"/>
    <property type="match status" value="1"/>
</dbReference>
<dbReference type="Pfam" id="PF03972">
    <property type="entry name" value="MmgE_PrpD_N"/>
    <property type="match status" value="1"/>
</dbReference>
<dbReference type="InterPro" id="IPR042183">
    <property type="entry name" value="MmgE/PrpD_sf_1"/>
</dbReference>
<evidence type="ECO:0000256" key="1">
    <source>
        <dbReference type="ARBA" id="ARBA00006174"/>
    </source>
</evidence>
<dbReference type="PANTHER" id="PTHR16943">
    <property type="entry name" value="2-METHYLCITRATE DEHYDRATASE-RELATED"/>
    <property type="match status" value="1"/>
</dbReference>
<keyword evidence="5" id="KW-1185">Reference proteome</keyword>
<dbReference type="OrthoDB" id="9791416at2"/>
<dbReference type="Gene3D" id="1.10.4100.10">
    <property type="entry name" value="2-methylcitrate dehydratase PrpD"/>
    <property type="match status" value="1"/>
</dbReference>
<evidence type="ECO:0000313" key="4">
    <source>
        <dbReference type="EMBL" id="PHI28114.1"/>
    </source>
</evidence>
<evidence type="ECO:0000259" key="3">
    <source>
        <dbReference type="Pfam" id="PF19305"/>
    </source>
</evidence>
<evidence type="ECO:0000259" key="2">
    <source>
        <dbReference type="Pfam" id="PF03972"/>
    </source>
</evidence>
<dbReference type="Proteomes" id="UP000224974">
    <property type="component" value="Unassembled WGS sequence"/>
</dbReference>
<dbReference type="InterPro" id="IPR045336">
    <property type="entry name" value="MmgE_PrpD_N"/>
</dbReference>
<gene>
    <name evidence="4" type="ORF">CRN84_01515</name>
</gene>
<feature type="domain" description="MmgE/PrpD N-terminal" evidence="2">
    <location>
        <begin position="8"/>
        <end position="245"/>
    </location>
</feature>
<evidence type="ECO:0000313" key="5">
    <source>
        <dbReference type="Proteomes" id="UP000224974"/>
    </source>
</evidence>
<dbReference type="EMBL" id="PDDX01000001">
    <property type="protein sequence ID" value="PHI28114.1"/>
    <property type="molecule type" value="Genomic_DNA"/>
</dbReference>
<dbReference type="Pfam" id="PF19305">
    <property type="entry name" value="MmgE_PrpD_C"/>
    <property type="match status" value="1"/>
</dbReference>
<accession>A0A2C6DH82</accession>
<dbReference type="RefSeq" id="WP_099044003.1">
    <property type="nucleotide sequence ID" value="NZ_PDDX01000001.1"/>
</dbReference>
<sequence>MMEDKIQQNLANFIVNCRYESIEPRLITDMKYRVIDWLGCAIAGADYPQAIIGRQLFADIGGKQDAVIIGASGKYPAACAAMVNGIIGHVSELDDGHRKAIGHPGSVTLPVALALGEKLNITGKEFLQALAIGYDLFIRLGQTVNPSHYAYWHTTGTCGAFAATATAASIMKLTAEQTNNALGIVATLSGGLTVSFGSHAKALNIGHACQNGIYAACLAEGGFTGAPDAITGKKGFIAATSTQDNHDSLIHCGETGLLSDTAFYKVYASCGHTNSPLDATFNLLNSHRPDPNNIVKIEVETYRIAVSLTGEFKADNEDQAKFSLPYCMAVAILFGKVSLQQFKPDVLSDPAVRALAKKIVVTESSQATQRFPKRQASVTITLNNGQKYTDSVSDSCDIADYDLIEKKFFDAAQAIDLNASESVIYYIKTMDQYAGITPLINYLRLM</sequence>